<keyword evidence="6" id="KW-1185">Reference proteome</keyword>
<dbReference type="EMBL" id="BPLR01004586">
    <property type="protein sequence ID" value="GIX95965.1"/>
    <property type="molecule type" value="Genomic_DNA"/>
</dbReference>
<comment type="caution">
    <text evidence="5">The sequence shown here is derived from an EMBL/GenBank/DDBJ whole genome shotgun (WGS) entry which is preliminary data.</text>
</comment>
<keyword evidence="2" id="KW-0964">Secreted</keyword>
<dbReference type="SUPFAM" id="SSF48113">
    <property type="entry name" value="Heme-dependent peroxidases"/>
    <property type="match status" value="1"/>
</dbReference>
<keyword evidence="3" id="KW-0575">Peroxidase</keyword>
<name>A0AAV4PFL0_CAEEX</name>
<dbReference type="Gene3D" id="1.10.640.10">
    <property type="entry name" value="Haem peroxidase domain superfamily, animal type"/>
    <property type="match status" value="1"/>
</dbReference>
<comment type="subcellular location">
    <subcellularLocation>
        <location evidence="1">Secreted</location>
    </subcellularLocation>
</comment>
<dbReference type="Proteomes" id="UP001054945">
    <property type="component" value="Unassembled WGS sequence"/>
</dbReference>
<dbReference type="InterPro" id="IPR037120">
    <property type="entry name" value="Haem_peroxidase_sf_animal"/>
</dbReference>
<evidence type="ECO:0000313" key="6">
    <source>
        <dbReference type="Proteomes" id="UP001054945"/>
    </source>
</evidence>
<keyword evidence="4" id="KW-0325">Glycoprotein</keyword>
<dbReference type="InterPro" id="IPR019791">
    <property type="entry name" value="Haem_peroxidase_animal"/>
</dbReference>
<protein>
    <submittedName>
        <fullName evidence="5">Peroxidasin</fullName>
    </submittedName>
</protein>
<keyword evidence="3" id="KW-0560">Oxidoreductase</keyword>
<dbReference type="Pfam" id="PF03098">
    <property type="entry name" value="An_peroxidase"/>
    <property type="match status" value="1"/>
</dbReference>
<organism evidence="5 6">
    <name type="scientific">Caerostris extrusa</name>
    <name type="common">Bark spider</name>
    <name type="synonym">Caerostris bankana</name>
    <dbReference type="NCBI Taxonomy" id="172846"/>
    <lineage>
        <taxon>Eukaryota</taxon>
        <taxon>Metazoa</taxon>
        <taxon>Ecdysozoa</taxon>
        <taxon>Arthropoda</taxon>
        <taxon>Chelicerata</taxon>
        <taxon>Arachnida</taxon>
        <taxon>Araneae</taxon>
        <taxon>Araneomorphae</taxon>
        <taxon>Entelegynae</taxon>
        <taxon>Araneoidea</taxon>
        <taxon>Araneidae</taxon>
        <taxon>Caerostris</taxon>
    </lineage>
</organism>
<dbReference type="GO" id="GO:0006979">
    <property type="term" value="P:response to oxidative stress"/>
    <property type="evidence" value="ECO:0007669"/>
    <property type="project" value="InterPro"/>
</dbReference>
<dbReference type="AlphaFoldDB" id="A0AAV4PFL0"/>
<evidence type="ECO:0000256" key="1">
    <source>
        <dbReference type="ARBA" id="ARBA00004613"/>
    </source>
</evidence>
<evidence type="ECO:0000256" key="3">
    <source>
        <dbReference type="ARBA" id="ARBA00022559"/>
    </source>
</evidence>
<evidence type="ECO:0000313" key="5">
    <source>
        <dbReference type="EMBL" id="GIX95965.1"/>
    </source>
</evidence>
<sequence length="207" mass="23564">MDLAALNLQRARDHGIPGYNEYRQFCNLTKAKSFDDLVKEIPSHIVERLKKIYKFWYETSNPLLRFTEGQLTEIRKSTLSKILCDNSDSIESIQRSAFDLPDPFMNPRVSCSSLQSVDLEQWKERISCTVGRVTIDVGSADRISPCVMCTCTKEGVTHLSIPENQQLLPSSLYFLKESVLADHVCKVQCAYAFRAFPQVDIARMVGF</sequence>
<dbReference type="PANTHER" id="PTHR11475:SF4">
    <property type="entry name" value="CHORION PEROXIDASE"/>
    <property type="match status" value="1"/>
</dbReference>
<dbReference type="PANTHER" id="PTHR11475">
    <property type="entry name" value="OXIDASE/PEROXIDASE"/>
    <property type="match status" value="1"/>
</dbReference>
<reference evidence="5 6" key="1">
    <citation type="submission" date="2021-06" db="EMBL/GenBank/DDBJ databases">
        <title>Caerostris extrusa draft genome.</title>
        <authorList>
            <person name="Kono N."/>
            <person name="Arakawa K."/>
        </authorList>
    </citation>
    <scope>NUCLEOTIDE SEQUENCE [LARGE SCALE GENOMIC DNA]</scope>
</reference>
<dbReference type="PROSITE" id="PS50292">
    <property type="entry name" value="PEROXIDASE_3"/>
    <property type="match status" value="1"/>
</dbReference>
<dbReference type="GO" id="GO:0005576">
    <property type="term" value="C:extracellular region"/>
    <property type="evidence" value="ECO:0007669"/>
    <property type="project" value="UniProtKB-SubCell"/>
</dbReference>
<dbReference type="GO" id="GO:0020037">
    <property type="term" value="F:heme binding"/>
    <property type="evidence" value="ECO:0007669"/>
    <property type="project" value="InterPro"/>
</dbReference>
<evidence type="ECO:0000256" key="2">
    <source>
        <dbReference type="ARBA" id="ARBA00022525"/>
    </source>
</evidence>
<gene>
    <name evidence="5" type="primary">pxdn</name>
    <name evidence="5" type="ORF">CEXT_160541</name>
</gene>
<dbReference type="InterPro" id="IPR010255">
    <property type="entry name" value="Haem_peroxidase_sf"/>
</dbReference>
<dbReference type="GO" id="GO:0004601">
    <property type="term" value="F:peroxidase activity"/>
    <property type="evidence" value="ECO:0007669"/>
    <property type="project" value="UniProtKB-KW"/>
</dbReference>
<proteinExistence type="predicted"/>
<accession>A0AAV4PFL0</accession>
<evidence type="ECO:0000256" key="4">
    <source>
        <dbReference type="ARBA" id="ARBA00023180"/>
    </source>
</evidence>